<protein>
    <submittedName>
        <fullName evidence="1">Unnamed protein product</fullName>
    </submittedName>
</protein>
<gene>
    <name evidence="1" type="ORF">Amon01_000231200</name>
</gene>
<evidence type="ECO:0000313" key="2">
    <source>
        <dbReference type="Proteomes" id="UP001165063"/>
    </source>
</evidence>
<dbReference type="EMBL" id="BSXU01000828">
    <property type="protein sequence ID" value="GMG21875.1"/>
    <property type="molecule type" value="Genomic_DNA"/>
</dbReference>
<organism evidence="1 2">
    <name type="scientific">Ambrosiozyma monospora</name>
    <name type="common">Yeast</name>
    <name type="synonym">Endomycopsis monosporus</name>
    <dbReference type="NCBI Taxonomy" id="43982"/>
    <lineage>
        <taxon>Eukaryota</taxon>
        <taxon>Fungi</taxon>
        <taxon>Dikarya</taxon>
        <taxon>Ascomycota</taxon>
        <taxon>Saccharomycotina</taxon>
        <taxon>Pichiomycetes</taxon>
        <taxon>Pichiales</taxon>
        <taxon>Pichiaceae</taxon>
        <taxon>Ambrosiozyma</taxon>
    </lineage>
</organism>
<dbReference type="Proteomes" id="UP001165063">
    <property type="component" value="Unassembled WGS sequence"/>
</dbReference>
<evidence type="ECO:0000313" key="1">
    <source>
        <dbReference type="EMBL" id="GMG21875.1"/>
    </source>
</evidence>
<keyword evidence="2" id="KW-1185">Reference proteome</keyword>
<dbReference type="AlphaFoldDB" id="A0A9W6YQ50"/>
<reference evidence="1" key="1">
    <citation type="submission" date="2023-04" db="EMBL/GenBank/DDBJ databases">
        <title>Ambrosiozyma monospora NBRC 1965.</title>
        <authorList>
            <person name="Ichikawa N."/>
            <person name="Sato H."/>
            <person name="Tonouchi N."/>
        </authorList>
    </citation>
    <scope>NUCLEOTIDE SEQUENCE</scope>
    <source>
        <strain evidence="1">NBRC 1965</strain>
    </source>
</reference>
<name>A0A9W6YQ50_AMBMO</name>
<sequence>MVQLTVPNLDPLDPSGSSTWQLTMVHSFIFDTWIKLLLGVLEAMIRLTLVVLPSQKSISYMASVKIPIVLGISYGKLESTNTHRHPGTYLN</sequence>
<proteinExistence type="predicted"/>
<accession>A0A9W6YQ50</accession>
<comment type="caution">
    <text evidence="1">The sequence shown here is derived from an EMBL/GenBank/DDBJ whole genome shotgun (WGS) entry which is preliminary data.</text>
</comment>